<dbReference type="InterPro" id="IPR000909">
    <property type="entry name" value="PLipase_C_PInositol-sp_X_dom"/>
</dbReference>
<evidence type="ECO:0000259" key="16">
    <source>
        <dbReference type="PROSITE" id="PS50001"/>
    </source>
</evidence>
<dbReference type="SMART" id="SM00326">
    <property type="entry name" value="SH3"/>
    <property type="match status" value="1"/>
</dbReference>
<dbReference type="SUPFAM" id="SSF55550">
    <property type="entry name" value="SH2 domain"/>
    <property type="match status" value="2"/>
</dbReference>
<dbReference type="PROSITE" id="PS50222">
    <property type="entry name" value="EF_HAND_2"/>
    <property type="match status" value="1"/>
</dbReference>
<dbReference type="GO" id="GO:0048468">
    <property type="term" value="P:cell development"/>
    <property type="evidence" value="ECO:0007669"/>
    <property type="project" value="UniProtKB-ARBA"/>
</dbReference>
<proteinExistence type="predicted"/>
<dbReference type="SUPFAM" id="SSF49562">
    <property type="entry name" value="C2 domain (Calcium/lipid-binding domain, CaLB)"/>
    <property type="match status" value="1"/>
</dbReference>
<comment type="catalytic activity">
    <reaction evidence="11">
        <text>a 1,2-diacyl-sn-glycero-3-phospho-(1D-myo-inositol-4,5-bisphosphate) + H2O = 1D-myo-inositol 1,4,5-trisphosphate + a 1,2-diacyl-sn-glycerol + H(+)</text>
        <dbReference type="Rhea" id="RHEA:33179"/>
        <dbReference type="ChEBI" id="CHEBI:15377"/>
        <dbReference type="ChEBI" id="CHEBI:15378"/>
        <dbReference type="ChEBI" id="CHEBI:17815"/>
        <dbReference type="ChEBI" id="CHEBI:58456"/>
        <dbReference type="ChEBI" id="CHEBI:203600"/>
        <dbReference type="EC" id="3.1.4.11"/>
    </reaction>
    <physiologicalReaction direction="left-to-right" evidence="11">
        <dbReference type="Rhea" id="RHEA:33180"/>
    </physiologicalReaction>
</comment>
<dbReference type="Gene3D" id="2.30.30.40">
    <property type="entry name" value="SH3 Domains"/>
    <property type="match status" value="1"/>
</dbReference>
<dbReference type="PANTHER" id="PTHR10336:SF159">
    <property type="entry name" value="1-PHOSPHATIDYLINOSITOL 4,5-BISPHOSPHATE PHOSPHODIESTERASE GAMMA"/>
    <property type="match status" value="1"/>
</dbReference>
<dbReference type="CDD" id="cd00275">
    <property type="entry name" value="C2_PLC_like"/>
    <property type="match status" value="1"/>
</dbReference>
<dbReference type="GO" id="GO:0051209">
    <property type="term" value="P:release of sequestered calcium ion into cytosol"/>
    <property type="evidence" value="ECO:0007669"/>
    <property type="project" value="TreeGrafter"/>
</dbReference>
<dbReference type="InterPro" id="IPR001192">
    <property type="entry name" value="PI-PLC_fam"/>
</dbReference>
<evidence type="ECO:0000256" key="14">
    <source>
        <dbReference type="RuleBase" id="RU361133"/>
    </source>
</evidence>
<dbReference type="Gene3D" id="2.60.40.150">
    <property type="entry name" value="C2 domain"/>
    <property type="match status" value="1"/>
</dbReference>
<evidence type="ECO:0000256" key="8">
    <source>
        <dbReference type="ARBA" id="ARBA00022999"/>
    </source>
</evidence>
<evidence type="ECO:0000256" key="4">
    <source>
        <dbReference type="ARBA" id="ARBA00022737"/>
    </source>
</evidence>
<dbReference type="InterPro" id="IPR000008">
    <property type="entry name" value="C2_dom"/>
</dbReference>
<dbReference type="InterPro" id="IPR001711">
    <property type="entry name" value="PLipase_C_Pinositol-sp_Y"/>
</dbReference>
<dbReference type="SMART" id="SM00149">
    <property type="entry name" value="PLCYc"/>
    <property type="match status" value="1"/>
</dbReference>
<evidence type="ECO:0000256" key="2">
    <source>
        <dbReference type="ARBA" id="ARBA00012368"/>
    </source>
</evidence>
<dbReference type="GO" id="GO:0048015">
    <property type="term" value="P:phosphatidylinositol-mediated signaling"/>
    <property type="evidence" value="ECO:0007669"/>
    <property type="project" value="TreeGrafter"/>
</dbReference>
<dbReference type="Gene3D" id="2.30.29.30">
    <property type="entry name" value="Pleckstrin-homology domain (PH domain)/Phosphotyrosine-binding domain (PTB)"/>
    <property type="match status" value="1"/>
</dbReference>
<dbReference type="Pfam" id="PF23583">
    <property type="entry name" value="EF_HAND_2_PLCG"/>
    <property type="match status" value="1"/>
</dbReference>
<dbReference type="PROSITE" id="PS50007">
    <property type="entry name" value="PIPLC_X_DOMAIN"/>
    <property type="match status" value="1"/>
</dbReference>
<dbReference type="Gene3D" id="1.10.238.10">
    <property type="entry name" value="EF-hand"/>
    <property type="match status" value="1"/>
</dbReference>
<dbReference type="GO" id="GO:0004435">
    <property type="term" value="F:phosphatidylinositol-4,5-bisphosphate phospholipase C activity"/>
    <property type="evidence" value="ECO:0007669"/>
    <property type="project" value="UniProtKB-EC"/>
</dbReference>
<feature type="domain" description="SH3" evidence="17">
    <location>
        <begin position="773"/>
        <end position="833"/>
    </location>
</feature>
<dbReference type="PROSITE" id="PS50008">
    <property type="entry name" value="PIPLC_Y_DOMAIN"/>
    <property type="match status" value="1"/>
</dbReference>
<dbReference type="InterPro" id="IPR036028">
    <property type="entry name" value="SH3-like_dom_sf"/>
</dbReference>
<evidence type="ECO:0000259" key="18">
    <source>
        <dbReference type="PROSITE" id="PS50004"/>
    </source>
</evidence>
<dbReference type="Pfam" id="PF00017">
    <property type="entry name" value="SH2"/>
    <property type="match status" value="2"/>
</dbReference>
<dbReference type="InterPro" id="IPR057061">
    <property type="entry name" value="PLCG_EF-hand_2"/>
</dbReference>
<protein>
    <recommendedName>
        <fullName evidence="2 14">Phosphoinositide phospholipase C</fullName>
        <ecNumber evidence="2 14">3.1.4.11</ecNumber>
    </recommendedName>
</protein>
<dbReference type="GO" id="GO:0016042">
    <property type="term" value="P:lipid catabolic process"/>
    <property type="evidence" value="ECO:0007669"/>
    <property type="project" value="UniProtKB-KW"/>
</dbReference>
<dbReference type="SUPFAM" id="SSF50729">
    <property type="entry name" value="PH domain-like"/>
    <property type="match status" value="1"/>
</dbReference>
<dbReference type="InterPro" id="IPR017946">
    <property type="entry name" value="PLC-like_Pdiesterase_TIM-brl"/>
</dbReference>
<evidence type="ECO:0000256" key="1">
    <source>
        <dbReference type="ARBA" id="ARBA00001913"/>
    </source>
</evidence>
<keyword evidence="7 14" id="KW-0442">Lipid degradation</keyword>
<dbReference type="SUPFAM" id="SSF50044">
    <property type="entry name" value="SH3-domain"/>
    <property type="match status" value="1"/>
</dbReference>
<dbReference type="EC" id="3.1.4.11" evidence="2 14"/>
<dbReference type="InterPro" id="IPR036860">
    <property type="entry name" value="SH2_dom_sf"/>
</dbReference>
<evidence type="ECO:0000256" key="15">
    <source>
        <dbReference type="SAM" id="MobiDB-lite"/>
    </source>
</evidence>
<accession>A0A0P4WDI1</accession>
<dbReference type="PROSITE" id="PS50001">
    <property type="entry name" value="SH2"/>
    <property type="match status" value="2"/>
</dbReference>
<comment type="cofactor">
    <cofactor evidence="1">
        <name>Ca(2+)</name>
        <dbReference type="ChEBI" id="CHEBI:29108"/>
    </cofactor>
</comment>
<keyword evidence="8 12" id="KW-0727">SH2 domain</keyword>
<evidence type="ECO:0000256" key="3">
    <source>
        <dbReference type="ARBA" id="ARBA00022443"/>
    </source>
</evidence>
<dbReference type="PRINTS" id="PR00390">
    <property type="entry name" value="PHPHLIPASEC"/>
</dbReference>
<keyword evidence="4" id="KW-0677">Repeat</keyword>
<keyword evidence="10" id="KW-0807">Transducer</keyword>
<dbReference type="Pfam" id="PF00168">
    <property type="entry name" value="C2"/>
    <property type="match status" value="1"/>
</dbReference>
<dbReference type="FunFam" id="3.30.505.10:FF:000011">
    <property type="entry name" value="1-phosphatidylinositol 4,5-bisphosphate phosphodiesterase gamma"/>
    <property type="match status" value="1"/>
</dbReference>
<dbReference type="EMBL" id="GDRN01079065">
    <property type="protein sequence ID" value="JAI62469.1"/>
    <property type="molecule type" value="Transcribed_RNA"/>
</dbReference>
<dbReference type="Gene3D" id="3.20.20.190">
    <property type="entry name" value="Phosphatidylinositol (PI) phosphodiesterase"/>
    <property type="match status" value="2"/>
</dbReference>
<dbReference type="SUPFAM" id="SSF47473">
    <property type="entry name" value="EF-hand"/>
    <property type="match status" value="1"/>
</dbReference>
<feature type="domain" description="SH2" evidence="16">
    <location>
        <begin position="659"/>
        <end position="747"/>
    </location>
</feature>
<dbReference type="InterPro" id="IPR000980">
    <property type="entry name" value="SH2"/>
</dbReference>
<keyword evidence="6" id="KW-0106">Calcium</keyword>
<reference evidence="21" key="1">
    <citation type="submission" date="2015-09" db="EMBL/GenBank/DDBJ databases">
        <title>Scylla olivacea transcriptome.</title>
        <authorList>
            <person name="Ikhwanuddin M."/>
        </authorList>
    </citation>
    <scope>NUCLEOTIDE SEQUENCE</scope>
</reference>
<dbReference type="Pfam" id="PF00387">
    <property type="entry name" value="PI-PLC-Y"/>
    <property type="match status" value="1"/>
</dbReference>
<dbReference type="InterPro" id="IPR035892">
    <property type="entry name" value="C2_domain_sf"/>
</dbReference>
<dbReference type="SUPFAM" id="SSF51695">
    <property type="entry name" value="PLC-like phosphodiesterases"/>
    <property type="match status" value="1"/>
</dbReference>
<evidence type="ECO:0000256" key="12">
    <source>
        <dbReference type="PROSITE-ProRule" id="PRU00191"/>
    </source>
</evidence>
<feature type="domain" description="C2" evidence="18">
    <location>
        <begin position="1052"/>
        <end position="1171"/>
    </location>
</feature>
<keyword evidence="3 13" id="KW-0728">SH3 domain</keyword>
<evidence type="ECO:0000259" key="19">
    <source>
        <dbReference type="PROSITE" id="PS50008"/>
    </source>
</evidence>
<dbReference type="FunFam" id="2.30.30.40:FF:000119">
    <property type="entry name" value="1-phosphatidylinositol 4,5-bisphosphate phosphodiesterase gamma"/>
    <property type="match status" value="1"/>
</dbReference>
<evidence type="ECO:0000256" key="7">
    <source>
        <dbReference type="ARBA" id="ARBA00022963"/>
    </source>
</evidence>
<evidence type="ECO:0000256" key="13">
    <source>
        <dbReference type="PROSITE-ProRule" id="PRU00192"/>
    </source>
</evidence>
<dbReference type="InterPro" id="IPR001452">
    <property type="entry name" value="SH3_domain"/>
</dbReference>
<dbReference type="PROSITE" id="PS50002">
    <property type="entry name" value="SH3"/>
    <property type="match status" value="1"/>
</dbReference>
<name>A0A0P4WDI1_SCYOL</name>
<feature type="domain" description="EF-hand" evidence="20">
    <location>
        <begin position="171"/>
        <end position="206"/>
    </location>
</feature>
<dbReference type="InterPro" id="IPR002048">
    <property type="entry name" value="EF_hand_dom"/>
</dbReference>
<evidence type="ECO:0000256" key="11">
    <source>
        <dbReference type="ARBA" id="ARBA00023674"/>
    </source>
</evidence>
<dbReference type="SMART" id="SM00148">
    <property type="entry name" value="PLCXc"/>
    <property type="match status" value="1"/>
</dbReference>
<dbReference type="Gene3D" id="3.30.505.10">
    <property type="entry name" value="SH2 domain"/>
    <property type="match status" value="2"/>
</dbReference>
<dbReference type="GO" id="GO:0032587">
    <property type="term" value="C:ruffle membrane"/>
    <property type="evidence" value="ECO:0007669"/>
    <property type="project" value="TreeGrafter"/>
</dbReference>
<dbReference type="InterPro" id="IPR056586">
    <property type="entry name" value="EF-hand_PLCG1"/>
</dbReference>
<feature type="domain" description="SH2" evidence="16">
    <location>
        <begin position="524"/>
        <end position="633"/>
    </location>
</feature>
<dbReference type="PANTHER" id="PTHR10336">
    <property type="entry name" value="PHOSPHOINOSITIDE-SPECIFIC PHOSPHOLIPASE C FAMILY PROTEIN"/>
    <property type="match status" value="1"/>
</dbReference>
<evidence type="ECO:0000256" key="9">
    <source>
        <dbReference type="ARBA" id="ARBA00023098"/>
    </source>
</evidence>
<keyword evidence="5 14" id="KW-0378">Hydrolase</keyword>
<dbReference type="PROSITE" id="PS50004">
    <property type="entry name" value="C2"/>
    <property type="match status" value="1"/>
</dbReference>
<evidence type="ECO:0000256" key="6">
    <source>
        <dbReference type="ARBA" id="ARBA00022837"/>
    </source>
</evidence>
<evidence type="ECO:0000259" key="20">
    <source>
        <dbReference type="PROSITE" id="PS50222"/>
    </source>
</evidence>
<dbReference type="Pfam" id="PF00388">
    <property type="entry name" value="PI-PLC-X"/>
    <property type="match status" value="1"/>
</dbReference>
<organism evidence="21">
    <name type="scientific">Scylla olivacea</name>
    <name type="common">Orange mud crab</name>
    <name type="synonym">Cancer olivacea</name>
    <dbReference type="NCBI Taxonomy" id="85551"/>
    <lineage>
        <taxon>Eukaryota</taxon>
        <taxon>Metazoa</taxon>
        <taxon>Ecdysozoa</taxon>
        <taxon>Arthropoda</taxon>
        <taxon>Crustacea</taxon>
        <taxon>Multicrustacea</taxon>
        <taxon>Malacostraca</taxon>
        <taxon>Eumalacostraca</taxon>
        <taxon>Eucarida</taxon>
        <taxon>Decapoda</taxon>
        <taxon>Pleocyemata</taxon>
        <taxon>Brachyura</taxon>
        <taxon>Eubrachyura</taxon>
        <taxon>Portunoidea</taxon>
        <taxon>Portunidae</taxon>
        <taxon>Portuninae</taxon>
        <taxon>Scylla</taxon>
    </lineage>
</organism>
<dbReference type="SMART" id="SM00252">
    <property type="entry name" value="SH2"/>
    <property type="match status" value="2"/>
</dbReference>
<evidence type="ECO:0000256" key="5">
    <source>
        <dbReference type="ARBA" id="ARBA00022801"/>
    </source>
</evidence>
<dbReference type="CDD" id="cd08558">
    <property type="entry name" value="PI-PLCc_eukaryota"/>
    <property type="match status" value="1"/>
</dbReference>
<feature type="region of interest" description="Disordered" evidence="15">
    <location>
        <begin position="501"/>
        <end position="520"/>
    </location>
</feature>
<feature type="domain" description="PI-PLC Y-box" evidence="19">
    <location>
        <begin position="935"/>
        <end position="1044"/>
    </location>
</feature>
<sequence length="1233" mass="144223">MLETEIKEELVVQRLEKGTAVKRYSYRHRPEEGTLRIRRETHHIIWTVSQNTSEIITSLADIKEVRAGQGSRDFKKWSDTKEAPKHENTCFVIYYGKEFKLRSLSIAALGESECKDWILGLEHLRKEYPDVPYIIRLERFLRTEFYNMENRENKITMRDVKNFLPKIHYRTTNPRLRLLFDSVDDQRRGEIGFDQFLELIKKITWEEQEDSELWELLKDCSMDGRHVSLLEFQHFLVDKQHEEEHNAGSIIKDFVQDPQRNVEEPYFYVEEFVQYLYSKSNEVWDRRNNHVIQDMSQPLSNYWIASSHNTYLTGDQLQSVSSPEAYARVLRMGCRCIELDCWDGHEDNPVVYHGHTFTSKIQFADVIETIRDHAFVTSRFPVILSIENHCDLPQQKVMAREFKKTFGSMLLTMQYRANEQFMPSPEELQGKIIIKQRKLPQGVDEITPLIANMDEQGGELGLDQYQMNDRLFLKNPVDPTAWQPHLFFLSQKSLRYIEPDPDIEDQASGYRQSNSDNDDQHQIWYHGKMPGGRTKAEELLKQYSSWGNGTFLVRHSENFIGDYTLSFWNEGKPSHCRIRTRQEGDMTTYRLREVDSFPSLRALIENYSNFPIHAKDNNNHCRNEVNVVLGKPVPRIEWYHGNLSKEDGEDCNFSIRAQWYHANMTKEEAEDYLNRIQECGAFLVRPSKDCRNITISFRAEGRTKHCRVRQEDQFFTLGTAQFESPVDLVEYYKQYPLFHNVKLRYPVTRRVIESLSEQEHLGVGQPGGYISCLRNIQVKAKYRYTAQNADELTFPRHAIIHNVNKVEKEWWKGDYGGSRQHWFPANHVEEIQPDSIDEEGGDGNMFGDLQKGNLDLRGAEAVVEPYEEDNPWGIRYIIRLMLNSVYPELKIGCVSEQQARDWKDKINNVAANGDLASTTVQTRQQETEQRISRELSNLVVYFQCVNFNVHQPSPYKISSFPENKMERHIQTIPRPLLDFHKVGFSRVYPKATRVDSSNYNPMPMWNHGCQMVSLNYQTGDKHMQVNEGMFLQNGKCGYVLKPKYHMDPNYDPSSKSTLSNNYSLALEIKIFGARHLSKSGRGCISPLVEVEIIGCDYDSNQKCTTKIVRDNGLNPMWCCQLMRFSVSNPDCALIRFVVNDEDIFGEPNQIGQATYPVLCLREGFRSVPLKNNYSEEIELASLLIHLKINKIEEKRVLETIRYEMLKMIEEADKNNDKELVKHLQREYDRRMGK</sequence>
<dbReference type="InterPro" id="IPR011993">
    <property type="entry name" value="PH-like_dom_sf"/>
</dbReference>
<dbReference type="GO" id="GO:0005509">
    <property type="term" value="F:calcium ion binding"/>
    <property type="evidence" value="ECO:0007669"/>
    <property type="project" value="InterPro"/>
</dbReference>
<dbReference type="SMART" id="SM00239">
    <property type="entry name" value="C2"/>
    <property type="match status" value="1"/>
</dbReference>
<evidence type="ECO:0000313" key="21">
    <source>
        <dbReference type="EMBL" id="JAI62469.1"/>
    </source>
</evidence>
<evidence type="ECO:0000259" key="17">
    <source>
        <dbReference type="PROSITE" id="PS50002"/>
    </source>
</evidence>
<dbReference type="PRINTS" id="PR00401">
    <property type="entry name" value="SH2DOMAIN"/>
</dbReference>
<dbReference type="GO" id="GO:0010634">
    <property type="term" value="P:positive regulation of epithelial cell migration"/>
    <property type="evidence" value="ECO:0007669"/>
    <property type="project" value="TreeGrafter"/>
</dbReference>
<dbReference type="InterPro" id="IPR011992">
    <property type="entry name" value="EF-hand-dom_pair"/>
</dbReference>
<dbReference type="Pfam" id="PF00018">
    <property type="entry name" value="SH3_1"/>
    <property type="match status" value="1"/>
</dbReference>
<dbReference type="AlphaFoldDB" id="A0A0P4WDI1"/>
<keyword evidence="9 14" id="KW-0443">Lipid metabolism</keyword>
<dbReference type="Pfam" id="PF23329">
    <property type="entry name" value="EF_HAND_1_PLCG"/>
    <property type="match status" value="1"/>
</dbReference>
<dbReference type="GO" id="GO:0046488">
    <property type="term" value="P:phosphatidylinositol metabolic process"/>
    <property type="evidence" value="ECO:0007669"/>
    <property type="project" value="TreeGrafter"/>
</dbReference>
<evidence type="ECO:0000256" key="10">
    <source>
        <dbReference type="ARBA" id="ARBA00023224"/>
    </source>
</evidence>